<proteinExistence type="predicted"/>
<reference evidence="4" key="2">
    <citation type="submission" date="2020-09" db="EMBL/GenBank/DDBJ databases">
        <authorList>
            <person name="Sun Q."/>
            <person name="Kim S."/>
        </authorList>
    </citation>
    <scope>NUCLEOTIDE SEQUENCE</scope>
    <source>
        <strain evidence="4">KCTC 23714</strain>
    </source>
</reference>
<evidence type="ECO:0000256" key="2">
    <source>
        <dbReference type="PROSITE-ProRule" id="PRU00110"/>
    </source>
</evidence>
<organism evidence="4 5">
    <name type="scientific">Gemmobacter lanyuensis</name>
    <dbReference type="NCBI Taxonomy" id="1054497"/>
    <lineage>
        <taxon>Bacteria</taxon>
        <taxon>Pseudomonadati</taxon>
        <taxon>Pseudomonadota</taxon>
        <taxon>Alphaproteobacteria</taxon>
        <taxon>Rhodobacterales</taxon>
        <taxon>Paracoccaceae</taxon>
        <taxon>Gemmobacter</taxon>
    </lineage>
</organism>
<dbReference type="EMBL" id="BMYQ01000002">
    <property type="protein sequence ID" value="GGW25581.1"/>
    <property type="molecule type" value="Genomic_DNA"/>
</dbReference>
<evidence type="ECO:0000313" key="5">
    <source>
        <dbReference type="Proteomes" id="UP000628984"/>
    </source>
</evidence>
<evidence type="ECO:0000256" key="1">
    <source>
        <dbReference type="ARBA" id="ARBA00023012"/>
    </source>
</evidence>
<accession>A0A918ISE8</accession>
<dbReference type="Proteomes" id="UP000628984">
    <property type="component" value="Unassembled WGS sequence"/>
</dbReference>
<gene>
    <name evidence="4" type="ORF">GCM10011452_11760</name>
</gene>
<name>A0A918ISE8_9RHOB</name>
<comment type="caution">
    <text evidence="4">The sequence shown here is derived from an EMBL/GenBank/DDBJ whole genome shotgun (WGS) entry which is preliminary data.</text>
</comment>
<dbReference type="AlphaFoldDB" id="A0A918ISE8"/>
<feature type="domain" description="HPt" evidence="3">
    <location>
        <begin position="11"/>
        <end position="106"/>
    </location>
</feature>
<reference evidence="4" key="1">
    <citation type="journal article" date="2014" name="Int. J. Syst. Evol. Microbiol.">
        <title>Complete genome sequence of Corynebacterium casei LMG S-19264T (=DSM 44701T), isolated from a smear-ripened cheese.</title>
        <authorList>
            <consortium name="US DOE Joint Genome Institute (JGI-PGF)"/>
            <person name="Walter F."/>
            <person name="Albersmeier A."/>
            <person name="Kalinowski J."/>
            <person name="Ruckert C."/>
        </authorList>
    </citation>
    <scope>NUCLEOTIDE SEQUENCE</scope>
    <source>
        <strain evidence="4">KCTC 23714</strain>
    </source>
</reference>
<dbReference type="PROSITE" id="PS50894">
    <property type="entry name" value="HPT"/>
    <property type="match status" value="1"/>
</dbReference>
<dbReference type="InterPro" id="IPR036641">
    <property type="entry name" value="HPT_dom_sf"/>
</dbReference>
<dbReference type="Pfam" id="PF01627">
    <property type="entry name" value="Hpt"/>
    <property type="match status" value="1"/>
</dbReference>
<protein>
    <submittedName>
        <fullName evidence="4">Nickel transporter</fullName>
    </submittedName>
</protein>
<keyword evidence="2" id="KW-0597">Phosphoprotein</keyword>
<keyword evidence="1" id="KW-0902">Two-component regulatory system</keyword>
<dbReference type="CDD" id="cd00088">
    <property type="entry name" value="HPT"/>
    <property type="match status" value="1"/>
</dbReference>
<keyword evidence="5" id="KW-1185">Reference proteome</keyword>
<dbReference type="RefSeq" id="WP_189632909.1">
    <property type="nucleotide sequence ID" value="NZ_BMYQ01000002.1"/>
</dbReference>
<dbReference type="GO" id="GO:0004672">
    <property type="term" value="F:protein kinase activity"/>
    <property type="evidence" value="ECO:0007669"/>
    <property type="project" value="UniProtKB-ARBA"/>
</dbReference>
<dbReference type="GO" id="GO:0000160">
    <property type="term" value="P:phosphorelay signal transduction system"/>
    <property type="evidence" value="ECO:0007669"/>
    <property type="project" value="UniProtKB-KW"/>
</dbReference>
<sequence>MIDWQRVAELEEEVGQDGLCEVITLFLEETDEVMARLSTDAAPQQLGRDLHFLKGSALNLGLRALAQLCQEGERLCDSGGAGRINLPLLRHLYEESKTALRAGQANRPAA</sequence>
<dbReference type="SUPFAM" id="SSF47226">
    <property type="entry name" value="Histidine-containing phosphotransfer domain, HPT domain"/>
    <property type="match status" value="1"/>
</dbReference>
<dbReference type="InterPro" id="IPR008207">
    <property type="entry name" value="Sig_transdc_His_kin_Hpt_dom"/>
</dbReference>
<evidence type="ECO:0000313" key="4">
    <source>
        <dbReference type="EMBL" id="GGW25581.1"/>
    </source>
</evidence>
<feature type="modified residue" description="Phosphohistidine" evidence="2">
    <location>
        <position position="51"/>
    </location>
</feature>
<evidence type="ECO:0000259" key="3">
    <source>
        <dbReference type="PROSITE" id="PS50894"/>
    </source>
</evidence>
<dbReference type="Gene3D" id="1.20.120.160">
    <property type="entry name" value="HPT domain"/>
    <property type="match status" value="1"/>
</dbReference>